<feature type="transmembrane region" description="Helical" evidence="8">
    <location>
        <begin position="35"/>
        <end position="54"/>
    </location>
</feature>
<dbReference type="AlphaFoldDB" id="A0A7W3JJI2"/>
<reference evidence="11 13" key="2">
    <citation type="submission" date="2020-07" db="EMBL/GenBank/DDBJ databases">
        <title>Sequencing the genomes of 1000 actinobacteria strains.</title>
        <authorList>
            <person name="Klenk H.-P."/>
        </authorList>
    </citation>
    <scope>NUCLEOTIDE SEQUENCE [LARGE SCALE GENOMIC DNA]</scope>
    <source>
        <strain evidence="11 13">DSM 10309</strain>
    </source>
</reference>
<dbReference type="Proteomes" id="UP000522688">
    <property type="component" value="Unassembled WGS sequence"/>
</dbReference>
<feature type="transmembrane region" description="Helical" evidence="8">
    <location>
        <begin position="243"/>
        <end position="264"/>
    </location>
</feature>
<evidence type="ECO:0000313" key="10">
    <source>
        <dbReference type="EMBL" id="GEK82594.1"/>
    </source>
</evidence>
<reference evidence="10 12" key="1">
    <citation type="submission" date="2019-07" db="EMBL/GenBank/DDBJ databases">
        <title>Whole genome shotgun sequence of Frigoribacterium faeni NBRC 103066.</title>
        <authorList>
            <person name="Hosoyama A."/>
            <person name="Uohara A."/>
            <person name="Ohji S."/>
            <person name="Ichikawa N."/>
        </authorList>
    </citation>
    <scope>NUCLEOTIDE SEQUENCE [LARGE SCALE GENOMIC DNA]</scope>
    <source>
        <strain evidence="10 12">NBRC 103066</strain>
    </source>
</reference>
<dbReference type="EMBL" id="JACGWW010000002">
    <property type="protein sequence ID" value="MBA8814027.1"/>
    <property type="molecule type" value="Genomic_DNA"/>
</dbReference>
<gene>
    <name evidence="11" type="ORF">FB463_002276</name>
    <name evidence="10" type="ORF">FFA01_09030</name>
</gene>
<dbReference type="InterPro" id="IPR004626">
    <property type="entry name" value="RarD"/>
</dbReference>
<feature type="domain" description="EamA" evidence="9">
    <location>
        <begin position="182"/>
        <end position="316"/>
    </location>
</feature>
<dbReference type="PANTHER" id="PTHR22911:SF137">
    <property type="entry name" value="SOLUTE CARRIER FAMILY 35 MEMBER G2-RELATED"/>
    <property type="match status" value="1"/>
</dbReference>
<dbReference type="EMBL" id="BJUV01000006">
    <property type="protein sequence ID" value="GEK82594.1"/>
    <property type="molecule type" value="Genomic_DNA"/>
</dbReference>
<dbReference type="RefSeq" id="WP_244289690.1">
    <property type="nucleotide sequence ID" value="NZ_BAAAHR010000003.1"/>
</dbReference>
<keyword evidence="7 8" id="KW-0472">Membrane</keyword>
<evidence type="ECO:0000256" key="7">
    <source>
        <dbReference type="ARBA" id="ARBA00023136"/>
    </source>
</evidence>
<dbReference type="Pfam" id="PF00892">
    <property type="entry name" value="EamA"/>
    <property type="match status" value="2"/>
</dbReference>
<evidence type="ECO:0000256" key="8">
    <source>
        <dbReference type="SAM" id="Phobius"/>
    </source>
</evidence>
<dbReference type="NCBIfam" id="TIGR00688">
    <property type="entry name" value="rarD"/>
    <property type="match status" value="1"/>
</dbReference>
<evidence type="ECO:0000259" key="9">
    <source>
        <dbReference type="Pfam" id="PF00892"/>
    </source>
</evidence>
<dbReference type="GO" id="GO:0005886">
    <property type="term" value="C:plasma membrane"/>
    <property type="evidence" value="ECO:0007669"/>
    <property type="project" value="UniProtKB-SubCell"/>
</dbReference>
<evidence type="ECO:0000256" key="6">
    <source>
        <dbReference type="ARBA" id="ARBA00022989"/>
    </source>
</evidence>
<evidence type="ECO:0000256" key="3">
    <source>
        <dbReference type="ARBA" id="ARBA00022448"/>
    </source>
</evidence>
<keyword evidence="3" id="KW-0813">Transport</keyword>
<evidence type="ECO:0000313" key="13">
    <source>
        <dbReference type="Proteomes" id="UP000522688"/>
    </source>
</evidence>
<dbReference type="InterPro" id="IPR000620">
    <property type="entry name" value="EamA_dom"/>
</dbReference>
<protein>
    <submittedName>
        <fullName evidence="10 11">Protein RarD</fullName>
    </submittedName>
</protein>
<comment type="similarity">
    <text evidence="2">Belongs to the EamA transporter family.</text>
</comment>
<feature type="domain" description="EamA" evidence="9">
    <location>
        <begin position="36"/>
        <end position="171"/>
    </location>
</feature>
<comment type="subcellular location">
    <subcellularLocation>
        <location evidence="1">Cell membrane</location>
        <topology evidence="1">Multi-pass membrane protein</topology>
    </subcellularLocation>
</comment>
<sequence>MTASPPRASSASIPSAGAVEAAATPPGAPGPGAGAGLGFALGAYGLWGVLPVFFLLMSPSGPFEIVAWRIVFSLVFCVVLLAVTRGFPSFVALLRQPRLVATMGLAGALIVVNWTTFIVATLAGHVVEAALGYFMNPIVTILLAVVVLRERLRPAQWVAVGLSVVAVAVIVVGTGRVPWVSLVLAFSFGLYGLVKKQVGGRVDAIGGLTLETMLLTPVAAAALVVMGVTGIGGGLVFGTVGVLHTLTVISSGIVTAVPLLFFAAATRRLPLATIGLTQYLAPVLQLIVGVVLLHEEMPVTRWIGFAIVWLALIVLTVDVIVNSRRQRNPESMSRIANETPE</sequence>
<evidence type="ECO:0000256" key="5">
    <source>
        <dbReference type="ARBA" id="ARBA00022692"/>
    </source>
</evidence>
<evidence type="ECO:0000256" key="2">
    <source>
        <dbReference type="ARBA" id="ARBA00007362"/>
    </source>
</evidence>
<dbReference type="PANTHER" id="PTHR22911">
    <property type="entry name" value="ACYL-MALONYL CONDENSING ENZYME-RELATED"/>
    <property type="match status" value="1"/>
</dbReference>
<dbReference type="InterPro" id="IPR037185">
    <property type="entry name" value="EmrE-like"/>
</dbReference>
<comment type="caution">
    <text evidence="11">The sequence shown here is derived from an EMBL/GenBank/DDBJ whole genome shotgun (WGS) entry which is preliminary data.</text>
</comment>
<feature type="transmembrane region" description="Helical" evidence="8">
    <location>
        <begin position="299"/>
        <end position="321"/>
    </location>
</feature>
<feature type="transmembrane region" description="Helical" evidence="8">
    <location>
        <begin position="130"/>
        <end position="148"/>
    </location>
</feature>
<dbReference type="Proteomes" id="UP000321154">
    <property type="component" value="Unassembled WGS sequence"/>
</dbReference>
<keyword evidence="4" id="KW-1003">Cell membrane</keyword>
<feature type="transmembrane region" description="Helical" evidence="8">
    <location>
        <begin position="66"/>
        <end position="87"/>
    </location>
</feature>
<keyword evidence="5 8" id="KW-0812">Transmembrane</keyword>
<feature type="transmembrane region" description="Helical" evidence="8">
    <location>
        <begin position="214"/>
        <end position="237"/>
    </location>
</feature>
<accession>A0A7W3JJI2</accession>
<feature type="transmembrane region" description="Helical" evidence="8">
    <location>
        <begin position="155"/>
        <end position="172"/>
    </location>
</feature>
<evidence type="ECO:0000313" key="12">
    <source>
        <dbReference type="Proteomes" id="UP000321154"/>
    </source>
</evidence>
<evidence type="ECO:0000256" key="4">
    <source>
        <dbReference type="ARBA" id="ARBA00022475"/>
    </source>
</evidence>
<organism evidence="11 13">
    <name type="scientific">Frigoribacterium faeni</name>
    <dbReference type="NCBI Taxonomy" id="145483"/>
    <lineage>
        <taxon>Bacteria</taxon>
        <taxon>Bacillati</taxon>
        <taxon>Actinomycetota</taxon>
        <taxon>Actinomycetes</taxon>
        <taxon>Micrococcales</taxon>
        <taxon>Microbacteriaceae</taxon>
        <taxon>Frigoribacterium</taxon>
    </lineage>
</organism>
<feature type="transmembrane region" description="Helical" evidence="8">
    <location>
        <begin position="271"/>
        <end position="293"/>
    </location>
</feature>
<feature type="transmembrane region" description="Helical" evidence="8">
    <location>
        <begin position="178"/>
        <end position="194"/>
    </location>
</feature>
<evidence type="ECO:0000313" key="11">
    <source>
        <dbReference type="EMBL" id="MBA8814027.1"/>
    </source>
</evidence>
<proteinExistence type="inferred from homology"/>
<keyword evidence="12" id="KW-1185">Reference proteome</keyword>
<feature type="transmembrane region" description="Helical" evidence="8">
    <location>
        <begin position="99"/>
        <end position="124"/>
    </location>
</feature>
<name>A0A7W3JJI2_9MICO</name>
<dbReference type="SUPFAM" id="SSF103481">
    <property type="entry name" value="Multidrug resistance efflux transporter EmrE"/>
    <property type="match status" value="2"/>
</dbReference>
<keyword evidence="6 8" id="KW-1133">Transmembrane helix</keyword>
<evidence type="ECO:0000256" key="1">
    <source>
        <dbReference type="ARBA" id="ARBA00004651"/>
    </source>
</evidence>